<dbReference type="EMBL" id="CM041002">
    <property type="protein sequence ID" value="MCJ8749153.1"/>
    <property type="molecule type" value="Genomic_DNA"/>
</dbReference>
<gene>
    <name evidence="1" type="ORF">PDJAM_G00173020</name>
</gene>
<keyword evidence="2" id="KW-1185">Reference proteome</keyword>
<accession>A0ACC5ZNR9</accession>
<reference evidence="1" key="1">
    <citation type="submission" date="2020-02" db="EMBL/GenBank/DDBJ databases">
        <title>Genome sequencing of the panga catfish, Pangasius djambal.</title>
        <authorList>
            <person name="Wen M."/>
            <person name="Zahm M."/>
            <person name="Roques C."/>
            <person name="Cabau C."/>
            <person name="Klopp C."/>
            <person name="Donnadieu C."/>
            <person name="Jouanno E."/>
            <person name="Avarre J.-C."/>
            <person name="Campet M."/>
            <person name="Ha T."/>
            <person name="Dugue R."/>
            <person name="Lampietro C."/>
            <person name="Louis A."/>
            <person name="Herpin A."/>
            <person name="Echchiki A."/>
            <person name="Berthelot C."/>
            <person name="Parey E."/>
            <person name="Roest-Crollius H."/>
            <person name="Braasch I."/>
            <person name="Postlethwait J.H."/>
            <person name="Bobe J."/>
            <person name="Montfort J."/>
            <person name="Bouchez O."/>
            <person name="Begum T."/>
            <person name="Schartl M."/>
            <person name="Gustiano R."/>
            <person name="Guiguen Y."/>
        </authorList>
    </citation>
    <scope>NUCLEOTIDE SEQUENCE</scope>
    <source>
        <strain evidence="1">Pdj_M5554</strain>
    </source>
</reference>
<organism evidence="1 2">
    <name type="scientific">Pangasius djambal</name>
    <dbReference type="NCBI Taxonomy" id="1691987"/>
    <lineage>
        <taxon>Eukaryota</taxon>
        <taxon>Metazoa</taxon>
        <taxon>Chordata</taxon>
        <taxon>Craniata</taxon>
        <taxon>Vertebrata</taxon>
        <taxon>Euteleostomi</taxon>
        <taxon>Actinopterygii</taxon>
        <taxon>Neopterygii</taxon>
        <taxon>Teleostei</taxon>
        <taxon>Ostariophysi</taxon>
        <taxon>Siluriformes</taxon>
        <taxon>Pangasiidae</taxon>
        <taxon>Pangasius</taxon>
    </lineage>
</organism>
<evidence type="ECO:0000313" key="1">
    <source>
        <dbReference type="EMBL" id="MCJ8749153.1"/>
    </source>
</evidence>
<protein>
    <submittedName>
        <fullName evidence="1">Uncharacterized protein</fullName>
    </submittedName>
</protein>
<evidence type="ECO:0000313" key="2">
    <source>
        <dbReference type="Proteomes" id="UP000830395"/>
    </source>
</evidence>
<name>A0ACC5ZNR9_9TELE</name>
<comment type="caution">
    <text evidence="1">The sequence shown here is derived from an EMBL/GenBank/DDBJ whole genome shotgun (WGS) entry which is preliminary data.</text>
</comment>
<sequence>MPMNFSHCFNGGTCLDGPGYSFTCRCPAGFAGDFCELDVNECCSMPCFHGSICQDLINGYQCHCRPGWTGLCCEDDINECLPHPCNQGMCIQNEPGHGYSCFCQPGFVGRNCEYNYDDCLLWSCPDGFTCVDGVNSVSCVAVETNVTPAPAVFLTHAEQAADITYGRYSGTSFLEFEGINLSAVSNITVRFQTRSVNGTLLYVDQGTGFFFIKLYLNNGILQVKIL</sequence>
<proteinExistence type="predicted"/>
<dbReference type="Proteomes" id="UP000830395">
    <property type="component" value="Chromosome 28"/>
</dbReference>